<keyword evidence="14" id="KW-1185">Reference proteome</keyword>
<feature type="domain" description="CBS" evidence="11">
    <location>
        <begin position="208"/>
        <end position="267"/>
    </location>
</feature>
<keyword evidence="6 8" id="KW-0129">CBS domain</keyword>
<dbReference type="InterPro" id="IPR044751">
    <property type="entry name" value="Ion_transp-like_CBS"/>
</dbReference>
<dbReference type="CDD" id="cd04590">
    <property type="entry name" value="CBS_pair_CorC_HlyC_assoc"/>
    <property type="match status" value="1"/>
</dbReference>
<feature type="domain" description="CBS" evidence="11">
    <location>
        <begin position="272"/>
        <end position="329"/>
    </location>
</feature>
<comment type="caution">
    <text evidence="13">The sequence shown here is derived from an EMBL/GenBank/DDBJ whole genome shotgun (WGS) entry which is preliminary data.</text>
</comment>
<dbReference type="OrthoDB" id="9798188at2"/>
<keyword evidence="4" id="KW-0677">Repeat</keyword>
<dbReference type="InterPro" id="IPR036318">
    <property type="entry name" value="FAD-bd_PCMH-like_sf"/>
</dbReference>
<dbReference type="AlphaFoldDB" id="A0A0C1U1Z0"/>
<dbReference type="SMART" id="SM01091">
    <property type="entry name" value="CorC_HlyC"/>
    <property type="match status" value="1"/>
</dbReference>
<evidence type="ECO:0000256" key="7">
    <source>
        <dbReference type="ARBA" id="ARBA00023136"/>
    </source>
</evidence>
<dbReference type="Gene3D" id="3.10.580.10">
    <property type="entry name" value="CBS-domain"/>
    <property type="match status" value="1"/>
</dbReference>
<dbReference type="PANTHER" id="PTHR22777">
    <property type="entry name" value="HEMOLYSIN-RELATED"/>
    <property type="match status" value="1"/>
</dbReference>
<evidence type="ECO:0000256" key="2">
    <source>
        <dbReference type="ARBA" id="ARBA00006337"/>
    </source>
</evidence>
<dbReference type="Pfam" id="PF01595">
    <property type="entry name" value="CNNM"/>
    <property type="match status" value="1"/>
</dbReference>
<accession>A0A0C1U1Z0</accession>
<evidence type="ECO:0000313" key="14">
    <source>
        <dbReference type="Proteomes" id="UP000031366"/>
    </source>
</evidence>
<keyword evidence="3 9" id="KW-0812">Transmembrane</keyword>
<reference evidence="13 14" key="1">
    <citation type="journal article" date="2015" name="Infect. Genet. Evol.">
        <title>Genomic sequences of six botulinum neurotoxin-producing strains representing three clostridial species illustrate the mobility and diversity of botulinum neurotoxin genes.</title>
        <authorList>
            <person name="Smith T.J."/>
            <person name="Hill K.K."/>
            <person name="Xie G."/>
            <person name="Foley B.T."/>
            <person name="Williamson C.H."/>
            <person name="Foster J.T."/>
            <person name="Johnson S.L."/>
            <person name="Chertkov O."/>
            <person name="Teshima H."/>
            <person name="Gibbons H.S."/>
            <person name="Johnsky L.A."/>
            <person name="Karavis M.A."/>
            <person name="Smith L.A."/>
        </authorList>
    </citation>
    <scope>NUCLEOTIDE SEQUENCE [LARGE SCALE GENOMIC DNA]</scope>
    <source>
        <strain evidence="13 14">CDC 2741</strain>
    </source>
</reference>
<dbReference type="SUPFAM" id="SSF56176">
    <property type="entry name" value="FAD-binding/transporter-associated domain-like"/>
    <property type="match status" value="1"/>
</dbReference>
<dbReference type="SUPFAM" id="SSF54631">
    <property type="entry name" value="CBS-domain pair"/>
    <property type="match status" value="1"/>
</dbReference>
<dbReference type="PROSITE" id="PS51846">
    <property type="entry name" value="CNNM"/>
    <property type="match status" value="1"/>
</dbReference>
<dbReference type="FunFam" id="3.10.580.10:FF:000002">
    <property type="entry name" value="Magnesium/cobalt efflux protein CorC"/>
    <property type="match status" value="1"/>
</dbReference>
<feature type="transmembrane region" description="Helical" evidence="10">
    <location>
        <begin position="123"/>
        <end position="156"/>
    </location>
</feature>
<evidence type="ECO:0000256" key="3">
    <source>
        <dbReference type="ARBA" id="ARBA00022692"/>
    </source>
</evidence>
<feature type="transmembrane region" description="Helical" evidence="10">
    <location>
        <begin position="93"/>
        <end position="111"/>
    </location>
</feature>
<dbReference type="InterPro" id="IPR016169">
    <property type="entry name" value="FAD-bd_PCMH_sub2"/>
</dbReference>
<dbReference type="PROSITE" id="PS51371">
    <property type="entry name" value="CBS"/>
    <property type="match status" value="2"/>
</dbReference>
<dbReference type="Pfam" id="PF00571">
    <property type="entry name" value="CBS"/>
    <property type="match status" value="2"/>
</dbReference>
<dbReference type="PANTHER" id="PTHR22777:SF17">
    <property type="entry name" value="UPF0053 PROTEIN SLL0260"/>
    <property type="match status" value="1"/>
</dbReference>
<evidence type="ECO:0000259" key="12">
    <source>
        <dbReference type="PROSITE" id="PS51846"/>
    </source>
</evidence>
<feature type="transmembrane region" description="Helical" evidence="10">
    <location>
        <begin position="6"/>
        <end position="30"/>
    </location>
</feature>
<evidence type="ECO:0000313" key="13">
    <source>
        <dbReference type="EMBL" id="KIE46914.1"/>
    </source>
</evidence>
<name>A0A0C1U1Z0_9CLOT</name>
<organism evidence="13 14">
    <name type="scientific">Clostridium argentinense CDC 2741</name>
    <dbReference type="NCBI Taxonomy" id="1418104"/>
    <lineage>
        <taxon>Bacteria</taxon>
        <taxon>Bacillati</taxon>
        <taxon>Bacillota</taxon>
        <taxon>Clostridia</taxon>
        <taxon>Eubacteriales</taxon>
        <taxon>Clostridiaceae</taxon>
        <taxon>Clostridium</taxon>
    </lineage>
</organism>
<dbReference type="SMART" id="SM00116">
    <property type="entry name" value="CBS"/>
    <property type="match status" value="2"/>
</dbReference>
<comment type="subcellular location">
    <subcellularLocation>
        <location evidence="1">Membrane</location>
        <topology evidence="1">Multi-pass membrane protein</topology>
    </subcellularLocation>
</comment>
<comment type="similarity">
    <text evidence="2">Belongs to the UPF0053 family.</text>
</comment>
<sequence length="414" mass="46431">MEPGSTWQLIILIILICGSAFFSASETALMSLSKIRLRHMVDEGVKGANKVQKLNDDPSKLLGTLLVGNNIVNIASSSIATAVAIKMLGSEGVAIATIVMTIVILIFGEITPKTLASQNAEKISLLVAPLISVVSIILKPLVALTTFIANILISILGGKVSNTVPLITEAELKTIVDVSEEEGILEVEEKEIIHKVFEFGDLYVKDAMVQRVDIIAIELNSTFEEIMQVIKEEQFSRIPVYQETIDNIVGIIYVKDILMADFKEDEFRIKDHMRKPYYTYEYKKVIDLFRDINKTRQHMNIVLDEYGGTVGIITIEDMLEEIVGEIDDEYDEQHSEITIINDNEYLVDGSVKIEDINDLIGTDIHSHEFDSIGGFIIGELGKFPQLKQQIVFEDKKFIVEEIEKNRIKKVKILL</sequence>
<keyword evidence="7 9" id="KW-0472">Membrane</keyword>
<protein>
    <submittedName>
        <fullName evidence="13">Transporter associated domain protein</fullName>
    </submittedName>
</protein>
<evidence type="ECO:0000256" key="4">
    <source>
        <dbReference type="ARBA" id="ARBA00022737"/>
    </source>
</evidence>
<evidence type="ECO:0000256" key="8">
    <source>
        <dbReference type="PROSITE-ProRule" id="PRU00703"/>
    </source>
</evidence>
<evidence type="ECO:0000256" key="9">
    <source>
        <dbReference type="PROSITE-ProRule" id="PRU01193"/>
    </source>
</evidence>
<dbReference type="GO" id="GO:0005886">
    <property type="term" value="C:plasma membrane"/>
    <property type="evidence" value="ECO:0007669"/>
    <property type="project" value="TreeGrafter"/>
</dbReference>
<dbReference type="Gene3D" id="3.30.465.10">
    <property type="match status" value="1"/>
</dbReference>
<dbReference type="InterPro" id="IPR000644">
    <property type="entry name" value="CBS_dom"/>
</dbReference>
<feature type="transmembrane region" description="Helical" evidence="10">
    <location>
        <begin position="61"/>
        <end position="87"/>
    </location>
</feature>
<dbReference type="RefSeq" id="WP_039632429.1">
    <property type="nucleotide sequence ID" value="NZ_AYSO01000015.1"/>
</dbReference>
<evidence type="ECO:0000256" key="1">
    <source>
        <dbReference type="ARBA" id="ARBA00004141"/>
    </source>
</evidence>
<dbReference type="EMBL" id="AYSO01000015">
    <property type="protein sequence ID" value="KIE46914.1"/>
    <property type="molecule type" value="Genomic_DNA"/>
</dbReference>
<keyword evidence="5 9" id="KW-1133">Transmembrane helix</keyword>
<evidence type="ECO:0000256" key="5">
    <source>
        <dbReference type="ARBA" id="ARBA00022989"/>
    </source>
</evidence>
<evidence type="ECO:0000256" key="6">
    <source>
        <dbReference type="ARBA" id="ARBA00023122"/>
    </source>
</evidence>
<dbReference type="Proteomes" id="UP000031366">
    <property type="component" value="Unassembled WGS sequence"/>
</dbReference>
<evidence type="ECO:0000256" key="10">
    <source>
        <dbReference type="SAM" id="Phobius"/>
    </source>
</evidence>
<proteinExistence type="inferred from homology"/>
<feature type="domain" description="CNNM transmembrane" evidence="12">
    <location>
        <begin position="1"/>
        <end position="189"/>
    </location>
</feature>
<dbReference type="GO" id="GO:0050660">
    <property type="term" value="F:flavin adenine dinucleotide binding"/>
    <property type="evidence" value="ECO:0007669"/>
    <property type="project" value="InterPro"/>
</dbReference>
<dbReference type="Pfam" id="PF03471">
    <property type="entry name" value="CorC_HlyC"/>
    <property type="match status" value="1"/>
</dbReference>
<evidence type="ECO:0000259" key="11">
    <source>
        <dbReference type="PROSITE" id="PS51371"/>
    </source>
</evidence>
<dbReference type="InterPro" id="IPR005170">
    <property type="entry name" value="Transptr-assoc_dom"/>
</dbReference>
<dbReference type="InterPro" id="IPR046342">
    <property type="entry name" value="CBS_dom_sf"/>
</dbReference>
<dbReference type="InterPro" id="IPR002550">
    <property type="entry name" value="CNNM"/>
</dbReference>
<gene>
    <name evidence="13" type="ORF">U732_1437</name>
</gene>
<dbReference type="STRING" id="29341.RSJ17_13035"/>